<proteinExistence type="predicted"/>
<dbReference type="EMBL" id="VSRR010019466">
    <property type="protein sequence ID" value="MPC62263.1"/>
    <property type="molecule type" value="Genomic_DNA"/>
</dbReference>
<keyword evidence="3" id="KW-1185">Reference proteome</keyword>
<sequence>MATPNPSSESPSAWGGNQKCPQKTTSPLLNFIFSLPKQLSEATDNIPFSVPFYFLYPHFRSKAGYCIYVSNDLTCSRAHALESSEFSTIWLRLISHYLTEFICVVYLSLNSSDYRSPKPEVPRVSVSKTQLCVLNAQQRIK</sequence>
<reference evidence="2 3" key="1">
    <citation type="submission" date="2019-05" db="EMBL/GenBank/DDBJ databases">
        <title>Another draft genome of Portunus trituberculatus and its Hox gene families provides insights of decapod evolution.</title>
        <authorList>
            <person name="Jeong J.-H."/>
            <person name="Song I."/>
            <person name="Kim S."/>
            <person name="Choi T."/>
            <person name="Kim D."/>
            <person name="Ryu S."/>
            <person name="Kim W."/>
        </authorList>
    </citation>
    <scope>NUCLEOTIDE SEQUENCE [LARGE SCALE GENOMIC DNA]</scope>
    <source>
        <tissue evidence="2">Muscle</tissue>
    </source>
</reference>
<gene>
    <name evidence="2" type="ORF">E2C01_056346</name>
</gene>
<protein>
    <submittedName>
        <fullName evidence="2">Uncharacterized protein</fullName>
    </submittedName>
</protein>
<evidence type="ECO:0000256" key="1">
    <source>
        <dbReference type="SAM" id="MobiDB-lite"/>
    </source>
</evidence>
<dbReference type="Proteomes" id="UP000324222">
    <property type="component" value="Unassembled WGS sequence"/>
</dbReference>
<feature type="region of interest" description="Disordered" evidence="1">
    <location>
        <begin position="1"/>
        <end position="20"/>
    </location>
</feature>
<organism evidence="2 3">
    <name type="scientific">Portunus trituberculatus</name>
    <name type="common">Swimming crab</name>
    <name type="synonym">Neptunus trituberculatus</name>
    <dbReference type="NCBI Taxonomy" id="210409"/>
    <lineage>
        <taxon>Eukaryota</taxon>
        <taxon>Metazoa</taxon>
        <taxon>Ecdysozoa</taxon>
        <taxon>Arthropoda</taxon>
        <taxon>Crustacea</taxon>
        <taxon>Multicrustacea</taxon>
        <taxon>Malacostraca</taxon>
        <taxon>Eumalacostraca</taxon>
        <taxon>Eucarida</taxon>
        <taxon>Decapoda</taxon>
        <taxon>Pleocyemata</taxon>
        <taxon>Brachyura</taxon>
        <taxon>Eubrachyura</taxon>
        <taxon>Portunoidea</taxon>
        <taxon>Portunidae</taxon>
        <taxon>Portuninae</taxon>
        <taxon>Portunus</taxon>
    </lineage>
</organism>
<evidence type="ECO:0000313" key="3">
    <source>
        <dbReference type="Proteomes" id="UP000324222"/>
    </source>
</evidence>
<comment type="caution">
    <text evidence="2">The sequence shown here is derived from an EMBL/GenBank/DDBJ whole genome shotgun (WGS) entry which is preliminary data.</text>
</comment>
<name>A0A5B7GX51_PORTR</name>
<dbReference type="AlphaFoldDB" id="A0A5B7GX51"/>
<feature type="compositionally biased region" description="Polar residues" evidence="1">
    <location>
        <begin position="1"/>
        <end position="11"/>
    </location>
</feature>
<evidence type="ECO:0000313" key="2">
    <source>
        <dbReference type="EMBL" id="MPC62263.1"/>
    </source>
</evidence>
<accession>A0A5B7GX51</accession>